<gene>
    <name evidence="6" type="ORF">M72_01101</name>
</gene>
<accession>A0A0M6WCM0</accession>
<evidence type="ECO:0000256" key="2">
    <source>
        <dbReference type="ARBA" id="ARBA00022448"/>
    </source>
</evidence>
<dbReference type="InterPro" id="IPR027417">
    <property type="entry name" value="P-loop_NTPase"/>
</dbReference>
<dbReference type="EMBL" id="CVRR01000005">
    <property type="protein sequence ID" value="CRL33041.1"/>
    <property type="molecule type" value="Genomic_DNA"/>
</dbReference>
<dbReference type="RefSeq" id="WP_055066918.1">
    <property type="nucleotide sequence ID" value="NZ_CP173697.1"/>
</dbReference>
<dbReference type="InterPro" id="IPR017871">
    <property type="entry name" value="ABC_transporter-like_CS"/>
</dbReference>
<dbReference type="SUPFAM" id="SSF52540">
    <property type="entry name" value="P-loop containing nucleoside triphosphate hydrolases"/>
    <property type="match status" value="1"/>
</dbReference>
<dbReference type="Proteomes" id="UP000049979">
    <property type="component" value="Unassembled WGS sequence"/>
</dbReference>
<name>A0A0M6WCM0_9FIRM</name>
<evidence type="ECO:0000313" key="7">
    <source>
        <dbReference type="Proteomes" id="UP000049979"/>
    </source>
</evidence>
<keyword evidence="7" id="KW-1185">Reference proteome</keyword>
<evidence type="ECO:0000259" key="5">
    <source>
        <dbReference type="PROSITE" id="PS50893"/>
    </source>
</evidence>
<evidence type="ECO:0000256" key="3">
    <source>
        <dbReference type="ARBA" id="ARBA00022741"/>
    </source>
</evidence>
<evidence type="ECO:0000256" key="4">
    <source>
        <dbReference type="ARBA" id="ARBA00022840"/>
    </source>
</evidence>
<keyword evidence="4" id="KW-0067">ATP-binding</keyword>
<sequence>MNSVILEARSLTKEYKQTLALDHINLQIKKGKIYGFIGQNGAGKTTFLRLVTGLAFPTSGTLSLWGKSETVELQKQRKRIGSMIETPALFPAMTAYQNMEIQRIQRGIPDKTVIKRTLDMVGLNDTGKKRVRNFSLGMRQRLGIAMALLNTPEFLILDEPVNGLDPAGIVEIRNLLKTLNREYGMTILVSSHILEELYQTATEFILLDHGNIIEEISDHELNERCKRHIAIQTTDMQKAVMVLEENLHTDHFKLMPDGTIRLYDHLDDLEMVASVLSEAHVLVTGLFVSGDTLEDYFLSKIGGAKDGKSPENGMV</sequence>
<dbReference type="SMART" id="SM00382">
    <property type="entry name" value="AAA"/>
    <property type="match status" value="1"/>
</dbReference>
<dbReference type="AlphaFoldDB" id="A0A0M6WCM0"/>
<dbReference type="PROSITE" id="PS50893">
    <property type="entry name" value="ABC_TRANSPORTER_2"/>
    <property type="match status" value="1"/>
</dbReference>
<dbReference type="InterPro" id="IPR003439">
    <property type="entry name" value="ABC_transporter-like_ATP-bd"/>
</dbReference>
<keyword evidence="2" id="KW-0813">Transport</keyword>
<organism evidence="6 7">
    <name type="scientific">Roseburia faecis</name>
    <dbReference type="NCBI Taxonomy" id="301302"/>
    <lineage>
        <taxon>Bacteria</taxon>
        <taxon>Bacillati</taxon>
        <taxon>Bacillota</taxon>
        <taxon>Clostridia</taxon>
        <taxon>Lachnospirales</taxon>
        <taxon>Lachnospiraceae</taxon>
        <taxon>Roseburia</taxon>
    </lineage>
</organism>
<dbReference type="Pfam" id="PF00005">
    <property type="entry name" value="ABC_tran"/>
    <property type="match status" value="1"/>
</dbReference>
<dbReference type="GO" id="GO:0016887">
    <property type="term" value="F:ATP hydrolysis activity"/>
    <property type="evidence" value="ECO:0007669"/>
    <property type="project" value="InterPro"/>
</dbReference>
<keyword evidence="3" id="KW-0547">Nucleotide-binding</keyword>
<proteinExistence type="inferred from homology"/>
<evidence type="ECO:0000256" key="1">
    <source>
        <dbReference type="ARBA" id="ARBA00005417"/>
    </source>
</evidence>
<dbReference type="Gene3D" id="3.40.50.300">
    <property type="entry name" value="P-loop containing nucleotide triphosphate hydrolases"/>
    <property type="match status" value="1"/>
</dbReference>
<comment type="similarity">
    <text evidence="1">Belongs to the ABC transporter superfamily.</text>
</comment>
<dbReference type="InterPro" id="IPR003593">
    <property type="entry name" value="AAA+_ATPase"/>
</dbReference>
<dbReference type="PANTHER" id="PTHR43335">
    <property type="entry name" value="ABC TRANSPORTER, ATP-BINDING PROTEIN"/>
    <property type="match status" value="1"/>
</dbReference>
<dbReference type="STRING" id="301302.ERS852420_02558"/>
<dbReference type="PROSITE" id="PS00211">
    <property type="entry name" value="ABC_TRANSPORTER_1"/>
    <property type="match status" value="1"/>
</dbReference>
<reference evidence="7" key="1">
    <citation type="submission" date="2015-05" db="EMBL/GenBank/DDBJ databases">
        <authorList>
            <consortium name="Pathogen Informatics"/>
        </authorList>
    </citation>
    <scope>NUCLEOTIDE SEQUENCE [LARGE SCALE GENOMIC DNA]</scope>
    <source>
        <strain evidence="7">M72</strain>
    </source>
</reference>
<protein>
    <submittedName>
        <fullName evidence="6">Multidrug ABC transporter ATPase</fullName>
    </submittedName>
</protein>
<feature type="domain" description="ABC transporter" evidence="5">
    <location>
        <begin position="6"/>
        <end position="234"/>
    </location>
</feature>
<evidence type="ECO:0000313" key="6">
    <source>
        <dbReference type="EMBL" id="CRL33041.1"/>
    </source>
</evidence>
<dbReference type="OrthoDB" id="9809205at2"/>
<dbReference type="GO" id="GO:0005524">
    <property type="term" value="F:ATP binding"/>
    <property type="evidence" value="ECO:0007669"/>
    <property type="project" value="UniProtKB-KW"/>
</dbReference>
<dbReference type="PANTHER" id="PTHR43335:SF8">
    <property type="entry name" value="ABC TRANSPORTER, ATP-BINDING PROTEIN"/>
    <property type="match status" value="1"/>
</dbReference>